<dbReference type="InterPro" id="IPR044956">
    <property type="entry name" value="SKIP35"/>
</dbReference>
<dbReference type="PANTHER" id="PTHR36024">
    <property type="entry name" value="ANKYRIN REPEAT PROTEIN SKIP35"/>
    <property type="match status" value="1"/>
</dbReference>
<dbReference type="OrthoDB" id="1892624at2759"/>
<sequence>MEKGSEFVVGSENMHLEEPWFTGMDTEETEMGQPNSEIQGFRLEKGEASNMVFSTEAPLVIKESSTSGSCSCSLKKIKSTVAAKGSEFCQKDKSGHDKKLSRQYRIELGQLFQGAVSSHDWELAESLILSADPQTLNDALCVTLDAIWFLSTQHELYGITDLIKKIIANGAYDFTRAALRTSFLASCVSACQSRTMSLADTVTVMAQRLHERLQECHGDEVLKAEAGAKVQKFTEWALKCIGSHSRCQGSNDRVNHCSAIEIQLQLTAFKTFLDLAGNQLTGKDFTEAFDAACFPLTLFSSSFDAGWASGISATVIQGLLDMLVEGGADNVNQCFLEASRFGSTELVRILLQVCIISLEWNLKFSHLLAVLHKVDTLSNKCGEGIQAFILGKHASEWKALWENLMAFSCLDIAQRNSLDVDVDLALGFASHYCKIGTMECLVEEGNAMAFLGPLMRAAERGCMQVVQWFVKRGCRDMELCLALTAATSSSQVGVAAYLLPHVPKHVLTALSIEILKAAGERSGGSLDGVAFLLHSDFLGDAAATYAVADSIAKSDDEAVAPELRAFVQEHWSEAAFLAGLKQGQEHYMKLMRILKRGESPICLRDLPAPLRVGIAYMPLYRECVEVGGRLLSQRLRGQLVEAVRMLGGGSLEEVSQGGELLATLEHHLPPFLVRAPCVG</sequence>
<dbReference type="Gene3D" id="1.25.40.20">
    <property type="entry name" value="Ankyrin repeat-containing domain"/>
    <property type="match status" value="1"/>
</dbReference>
<dbReference type="SUPFAM" id="SSF48403">
    <property type="entry name" value="Ankyrin repeat"/>
    <property type="match status" value="1"/>
</dbReference>
<organism evidence="1 2">
    <name type="scientific">Gossypium anomalum</name>
    <dbReference type="NCBI Taxonomy" id="47600"/>
    <lineage>
        <taxon>Eukaryota</taxon>
        <taxon>Viridiplantae</taxon>
        <taxon>Streptophyta</taxon>
        <taxon>Embryophyta</taxon>
        <taxon>Tracheophyta</taxon>
        <taxon>Spermatophyta</taxon>
        <taxon>Magnoliopsida</taxon>
        <taxon>eudicotyledons</taxon>
        <taxon>Gunneridae</taxon>
        <taxon>Pentapetalae</taxon>
        <taxon>rosids</taxon>
        <taxon>malvids</taxon>
        <taxon>Malvales</taxon>
        <taxon>Malvaceae</taxon>
        <taxon>Malvoideae</taxon>
        <taxon>Gossypium</taxon>
    </lineage>
</organism>
<evidence type="ECO:0000313" key="1">
    <source>
        <dbReference type="EMBL" id="KAG8472999.1"/>
    </source>
</evidence>
<dbReference type="Proteomes" id="UP000701853">
    <property type="component" value="Chromosome 13"/>
</dbReference>
<comment type="caution">
    <text evidence="1">The sequence shown here is derived from an EMBL/GenBank/DDBJ whole genome shotgun (WGS) entry which is preliminary data.</text>
</comment>
<proteinExistence type="predicted"/>
<gene>
    <name evidence="1" type="ORF">CXB51_034939</name>
</gene>
<dbReference type="PANTHER" id="PTHR36024:SF1">
    <property type="entry name" value="OS11G0246900 PROTEIN"/>
    <property type="match status" value="1"/>
</dbReference>
<dbReference type="AlphaFoldDB" id="A0A8J5YCW6"/>
<name>A0A8J5YCW6_9ROSI</name>
<reference evidence="1 2" key="1">
    <citation type="journal article" date="2021" name="bioRxiv">
        <title>The Gossypium anomalum genome as a resource for cotton improvement and evolutionary analysis of hybrid incompatibility.</title>
        <authorList>
            <person name="Grover C.E."/>
            <person name="Yuan D."/>
            <person name="Arick M.A."/>
            <person name="Miller E.R."/>
            <person name="Hu G."/>
            <person name="Peterson D.G."/>
            <person name="Wendel J.F."/>
            <person name="Udall J.A."/>
        </authorList>
    </citation>
    <scope>NUCLEOTIDE SEQUENCE [LARGE SCALE GENOMIC DNA]</scope>
    <source>
        <strain evidence="1">JFW-Udall</strain>
        <tissue evidence="1">Leaf</tissue>
    </source>
</reference>
<evidence type="ECO:0008006" key="3">
    <source>
        <dbReference type="Google" id="ProtNLM"/>
    </source>
</evidence>
<accession>A0A8J5YCW6</accession>
<evidence type="ECO:0000313" key="2">
    <source>
        <dbReference type="Proteomes" id="UP000701853"/>
    </source>
</evidence>
<protein>
    <recommendedName>
        <fullName evidence="3">Ankyrin repeat protein SKIP35</fullName>
    </recommendedName>
</protein>
<keyword evidence="2" id="KW-1185">Reference proteome</keyword>
<dbReference type="InterPro" id="IPR036770">
    <property type="entry name" value="Ankyrin_rpt-contain_sf"/>
</dbReference>
<dbReference type="EMBL" id="JAHUZN010000013">
    <property type="protein sequence ID" value="KAG8472999.1"/>
    <property type="molecule type" value="Genomic_DNA"/>
</dbReference>